<gene>
    <name evidence="1" type="ORF">G0D12_11590</name>
</gene>
<accession>A0A702B514</accession>
<protein>
    <submittedName>
        <fullName evidence="1">Uncharacterized protein</fullName>
    </submittedName>
</protein>
<reference evidence="1" key="2">
    <citation type="submission" date="2018-07" db="EMBL/GenBank/DDBJ databases">
        <authorList>
            <consortium name="NCBI Pathogen Detection Project"/>
        </authorList>
    </citation>
    <scope>NUCLEOTIDE SEQUENCE</scope>
    <source>
        <strain evidence="1">M138</strain>
    </source>
</reference>
<dbReference type="EMBL" id="DAAMHJ010000008">
    <property type="protein sequence ID" value="HAC6676361.1"/>
    <property type="molecule type" value="Genomic_DNA"/>
</dbReference>
<evidence type="ECO:0000313" key="1">
    <source>
        <dbReference type="EMBL" id="HAC6676361.1"/>
    </source>
</evidence>
<sequence length="410" mass="47273">MSDTKIAYYDELYTQLVAEFPDKPWITHISQLVEKKANSINVLGDKSISYGLSLFDSNDRYTTDQYFKNIISESIFYGSNFLDILNGVKGLSNRNRLRTKFEAAFSRADAMRAIQFEIFSLIFIQGSGNKVEYMDYSLSNDTYDYLVTDNYNVKTQVECKSFAYDRGLYITTNQANSIREKILIGLEPKIACLLNEPLNMLCSITIHVKQKIGKDEKSLCELVGKLLFAIENGKGVKNNIFDIVIEKFSNLKNISDEFIFQDVPLKSKGIELATHISMPQENNSRVHVRITSELTEGYLKKFEKTCKDAAKKQLKKDRPASIFIHFTNYFILKESLNQKKFKRVITKIFEKDHLTSIVFAANTHIEEKDEWPFFTIFPIFFVAKNANSKFKNSINFLDHLPNQKPVELTL</sequence>
<name>A0A702B514_SALET</name>
<dbReference type="AlphaFoldDB" id="A0A702B514"/>
<comment type="caution">
    <text evidence="1">The sequence shown here is derived from an EMBL/GenBank/DDBJ whole genome shotgun (WGS) entry which is preliminary data.</text>
</comment>
<organism evidence="1">
    <name type="scientific">Salmonella enterica subsp. enterica serovar Eastbourne</name>
    <dbReference type="NCBI Taxonomy" id="486993"/>
    <lineage>
        <taxon>Bacteria</taxon>
        <taxon>Pseudomonadati</taxon>
        <taxon>Pseudomonadota</taxon>
        <taxon>Gammaproteobacteria</taxon>
        <taxon>Enterobacterales</taxon>
        <taxon>Enterobacteriaceae</taxon>
        <taxon>Salmonella</taxon>
    </lineage>
</organism>
<reference evidence="1" key="1">
    <citation type="journal article" date="2018" name="Genome Biol.">
        <title>SKESA: strategic k-mer extension for scrupulous assemblies.</title>
        <authorList>
            <person name="Souvorov A."/>
            <person name="Agarwala R."/>
            <person name="Lipman D.J."/>
        </authorList>
    </citation>
    <scope>NUCLEOTIDE SEQUENCE</scope>
    <source>
        <strain evidence="1">M138</strain>
    </source>
</reference>
<proteinExistence type="predicted"/>